<organism evidence="1 2">
    <name type="scientific">Dermacentor silvarum</name>
    <name type="common">Tick</name>
    <dbReference type="NCBI Taxonomy" id="543639"/>
    <lineage>
        <taxon>Eukaryota</taxon>
        <taxon>Metazoa</taxon>
        <taxon>Ecdysozoa</taxon>
        <taxon>Arthropoda</taxon>
        <taxon>Chelicerata</taxon>
        <taxon>Arachnida</taxon>
        <taxon>Acari</taxon>
        <taxon>Parasitiformes</taxon>
        <taxon>Ixodida</taxon>
        <taxon>Ixodoidea</taxon>
        <taxon>Ixodidae</taxon>
        <taxon>Rhipicephalinae</taxon>
        <taxon>Dermacentor</taxon>
    </lineage>
</organism>
<evidence type="ECO:0000313" key="2">
    <source>
        <dbReference type="Proteomes" id="UP000821865"/>
    </source>
</evidence>
<accession>A0ACB8DJF0</accession>
<dbReference type="Proteomes" id="UP000821865">
    <property type="component" value="Chromosome 11"/>
</dbReference>
<keyword evidence="2" id="KW-1185">Reference proteome</keyword>
<gene>
    <name evidence="1" type="ORF">HPB49_015550</name>
</gene>
<evidence type="ECO:0000313" key="1">
    <source>
        <dbReference type="EMBL" id="KAH7970780.1"/>
    </source>
</evidence>
<name>A0ACB8DJF0_DERSI</name>
<reference evidence="1" key="1">
    <citation type="submission" date="2020-05" db="EMBL/GenBank/DDBJ databases">
        <title>Large-scale comparative analyses of tick genomes elucidate their genetic diversity and vector capacities.</title>
        <authorList>
            <person name="Jia N."/>
            <person name="Wang J."/>
            <person name="Shi W."/>
            <person name="Du L."/>
            <person name="Sun Y."/>
            <person name="Zhan W."/>
            <person name="Jiang J."/>
            <person name="Wang Q."/>
            <person name="Zhang B."/>
            <person name="Ji P."/>
            <person name="Sakyi L.B."/>
            <person name="Cui X."/>
            <person name="Yuan T."/>
            <person name="Jiang B."/>
            <person name="Yang W."/>
            <person name="Lam T.T.-Y."/>
            <person name="Chang Q."/>
            <person name="Ding S."/>
            <person name="Wang X."/>
            <person name="Zhu J."/>
            <person name="Ruan X."/>
            <person name="Zhao L."/>
            <person name="Wei J."/>
            <person name="Que T."/>
            <person name="Du C."/>
            <person name="Cheng J."/>
            <person name="Dai P."/>
            <person name="Han X."/>
            <person name="Huang E."/>
            <person name="Gao Y."/>
            <person name="Liu J."/>
            <person name="Shao H."/>
            <person name="Ye R."/>
            <person name="Li L."/>
            <person name="Wei W."/>
            <person name="Wang X."/>
            <person name="Wang C."/>
            <person name="Yang T."/>
            <person name="Huo Q."/>
            <person name="Li W."/>
            <person name="Guo W."/>
            <person name="Chen H."/>
            <person name="Zhou L."/>
            <person name="Ni X."/>
            <person name="Tian J."/>
            <person name="Zhou Y."/>
            <person name="Sheng Y."/>
            <person name="Liu T."/>
            <person name="Pan Y."/>
            <person name="Xia L."/>
            <person name="Li J."/>
            <person name="Zhao F."/>
            <person name="Cao W."/>
        </authorList>
    </citation>
    <scope>NUCLEOTIDE SEQUENCE</scope>
    <source>
        <strain evidence="1">Dsil-2018</strain>
    </source>
</reference>
<sequence>MQYLLLAILSVTVVINVMFIMDTSRKLQEDSPSQEGRHNTLRLQESLPKTLTIEVVSSQSKVSVTVDGTTILDDSEDNKGRGIHVLVLNQATGSVMAQRMFDTYSPHEDEAMALFLNMVSDGRVLIFSIKDEGTFQMKQPARDLLKRLGSKKSHVISWRDMWGMVTQKGGKMYGETYSKSPEFNSWGAPVLLKVEVPLVPVEESECDWPDNEENHRRRAFCNHIEGYGSVCSCADPAPLTFSPEPVPNNRVKDVPVAIVASNRPHYLYRMLRSLLSAHGVNPRMITVFIDGYFEEPLEVTKLFNIRGIQHTPIGMKNARISQHYKASLTATFNLFPDAQYAIVIEEDLDVSPDFFSYFSQTLRLLEEDDSIYCISAWNDQGYEHTSEDPAQLYRVETMPGLGWILKRSLYKEELEPRWPTPEKLWDWDMWMRLPDVRKGRECIVPDVSRTYHFGSSGLNMNSYFQDVYFKKHAFNTQPAVQLKEIDSVKKENYEQVIHDLLRRAIVLDHSKSPCEENFIPDTKGEVYVMFFKMNGLRDFSTWLQIAKKKQAALRQAIDKIIAAASDPLQSPTIQVGELEEHLDLLLEQAQELKSVKQKAPIKGDVRPQNPWASVLTVTGDEMQCAFCDAEEHQPANSVAPLPIDKKKEVMSRERRSYKCAKRKHRAAECRIARWLKCAKCSGRHATGVCELNQRLTRPPSLEDAAPAETTAQSSLQVGPTLEATRVLLQTARAYAEGQHKSALVRMLLDGGSQRTFIRQEVSRRLNLCVTGEEKLAIYAFGSEKPSEQRRCHRVECWLRNWRNNARIRIEALEVPAICGDLLQPPDDCTARIAREQGLQLADTLPDGYHPGVGVELLIGADHYWDITGNVKHLCENLVAMETVFGWTLQGTEPTSFVATYVMRVGVATEPDEISPQLRSFWELEHPGIIDDAQLTVKDDNVRRAFEENNVHKNGRYEVTPPQRENAADLTDNKSTPEPLMNVEDHSSLTRVLPRNSVGQAVHSKLSKPVEADGRVDS</sequence>
<protein>
    <submittedName>
        <fullName evidence="1">Uncharacterized protein</fullName>
    </submittedName>
</protein>
<comment type="caution">
    <text evidence="1">The sequence shown here is derived from an EMBL/GenBank/DDBJ whole genome shotgun (WGS) entry which is preliminary data.</text>
</comment>
<dbReference type="EMBL" id="CM023480">
    <property type="protein sequence ID" value="KAH7970780.1"/>
    <property type="molecule type" value="Genomic_DNA"/>
</dbReference>
<proteinExistence type="predicted"/>